<protein>
    <submittedName>
        <fullName evidence="2">Uncharacterized protein</fullName>
    </submittedName>
</protein>
<proteinExistence type="predicted"/>
<organism evidence="2 3">
    <name type="scientific">Pseudooceanicola marinus</name>
    <dbReference type="NCBI Taxonomy" id="396013"/>
    <lineage>
        <taxon>Bacteria</taxon>
        <taxon>Pseudomonadati</taxon>
        <taxon>Pseudomonadota</taxon>
        <taxon>Alphaproteobacteria</taxon>
        <taxon>Rhodobacterales</taxon>
        <taxon>Paracoccaceae</taxon>
        <taxon>Pseudooceanicola</taxon>
    </lineage>
</organism>
<reference evidence="2 3" key="1">
    <citation type="submission" date="2017-03" db="EMBL/GenBank/DDBJ databases">
        <authorList>
            <person name="Afonso C.L."/>
            <person name="Miller P.J."/>
            <person name="Scott M.A."/>
            <person name="Spackman E."/>
            <person name="Goraichik I."/>
            <person name="Dimitrov K.M."/>
            <person name="Suarez D.L."/>
            <person name="Swayne D.E."/>
        </authorList>
    </citation>
    <scope>NUCLEOTIDE SEQUENCE [LARGE SCALE GENOMIC DNA]</scope>
    <source>
        <strain evidence="2 3">CECT 7751</strain>
    </source>
</reference>
<dbReference type="AlphaFoldDB" id="A0A1X6YEY0"/>
<keyword evidence="3" id="KW-1185">Reference proteome</keyword>
<feature type="region of interest" description="Disordered" evidence="1">
    <location>
        <begin position="105"/>
        <end position="143"/>
    </location>
</feature>
<dbReference type="RefSeq" id="WP_085886499.1">
    <property type="nucleotide sequence ID" value="NZ_FWFN01000001.1"/>
</dbReference>
<dbReference type="OrthoDB" id="7776647at2"/>
<accession>A0A1X6YEY0</accession>
<name>A0A1X6YEY0_9RHOB</name>
<evidence type="ECO:0000256" key="1">
    <source>
        <dbReference type="SAM" id="MobiDB-lite"/>
    </source>
</evidence>
<feature type="compositionally biased region" description="Basic and acidic residues" evidence="1">
    <location>
        <begin position="123"/>
        <end position="143"/>
    </location>
</feature>
<gene>
    <name evidence="2" type="ORF">PSM7751_00623</name>
</gene>
<evidence type="ECO:0000313" key="2">
    <source>
        <dbReference type="EMBL" id="SLN19390.1"/>
    </source>
</evidence>
<dbReference type="Proteomes" id="UP000193963">
    <property type="component" value="Unassembled WGS sequence"/>
</dbReference>
<dbReference type="EMBL" id="FWFN01000001">
    <property type="protein sequence ID" value="SLN19390.1"/>
    <property type="molecule type" value="Genomic_DNA"/>
</dbReference>
<evidence type="ECO:0000313" key="3">
    <source>
        <dbReference type="Proteomes" id="UP000193963"/>
    </source>
</evidence>
<sequence>MKVHCFDPKLANQVGMAAAVIFYHISFWIDHNAKNEQNFRDGRYWTYNSVKAFSLQFPYLTPKQIRTALDKLVTSRLIIKAEHNADRSDRTTWYALGDAICPEGQADLPGEANEGVAPQGSSKENRYKPDKEPPSRAEAREEADPNFDKVWHAYPADRRRNWAASRDAARAAIDRGEVSLEELQSAAEAYATESSGYTRSKVSYSDNWFGGRRWQRYVDRHRVDRAGAAAKSQAALAGFAEWVISRSELCRNISRSQGIAMQEAGLVTFGQLRAAGVNI</sequence>